<accession>A0A811P221</accession>
<dbReference type="Gene3D" id="2.40.40.50">
    <property type="entry name" value="Ubiquitin fusion degradation protein UFD1, N-terminal domain"/>
    <property type="match status" value="1"/>
</dbReference>
<feature type="region of interest" description="Disordered" evidence="3">
    <location>
        <begin position="247"/>
        <end position="288"/>
    </location>
</feature>
<dbReference type="PANTHER" id="PTHR12555:SF19">
    <property type="entry name" value="OS01G0144500 PROTEIN"/>
    <property type="match status" value="1"/>
</dbReference>
<keyword evidence="7" id="KW-1185">Reference proteome</keyword>
<comment type="caution">
    <text evidence="6">The sequence shown here is derived from an EMBL/GenBank/DDBJ whole genome shotgun (WGS) entry which is preliminary data.</text>
</comment>
<protein>
    <recommendedName>
        <fullName evidence="8">Ubiquitin fusion degradaton protein</fullName>
    </recommendedName>
</protein>
<gene>
    <name evidence="6" type="ORF">NCGR_LOCUS22281</name>
</gene>
<reference evidence="6" key="1">
    <citation type="submission" date="2020-10" db="EMBL/GenBank/DDBJ databases">
        <authorList>
            <person name="Han B."/>
            <person name="Lu T."/>
            <person name="Zhao Q."/>
            <person name="Huang X."/>
            <person name="Zhao Y."/>
        </authorList>
    </citation>
    <scope>NUCLEOTIDE SEQUENCE</scope>
</reference>
<dbReference type="AlphaFoldDB" id="A0A811P221"/>
<dbReference type="Gene3D" id="3.10.330.10">
    <property type="match status" value="1"/>
</dbReference>
<dbReference type="InterPro" id="IPR042299">
    <property type="entry name" value="Ufd1-like_Nn"/>
</dbReference>
<evidence type="ECO:0000313" key="7">
    <source>
        <dbReference type="Proteomes" id="UP000604825"/>
    </source>
</evidence>
<name>A0A811P221_9POAL</name>
<evidence type="ECO:0000259" key="5">
    <source>
        <dbReference type="Pfam" id="PF24842"/>
    </source>
</evidence>
<dbReference type="EMBL" id="CAJGYO010000005">
    <property type="protein sequence ID" value="CAD6232674.1"/>
    <property type="molecule type" value="Genomic_DNA"/>
</dbReference>
<evidence type="ECO:0008006" key="8">
    <source>
        <dbReference type="Google" id="ProtNLM"/>
    </source>
</evidence>
<dbReference type="GO" id="GO:0034098">
    <property type="term" value="C:VCP-NPL4-UFD1 AAA ATPase complex"/>
    <property type="evidence" value="ECO:0007669"/>
    <property type="project" value="TreeGrafter"/>
</dbReference>
<dbReference type="Pfam" id="PF24842">
    <property type="entry name" value="UFD1_N2"/>
    <property type="match status" value="1"/>
</dbReference>
<comment type="similarity">
    <text evidence="1">Belongs to the UFD1 family.</text>
</comment>
<dbReference type="Proteomes" id="UP000604825">
    <property type="component" value="Unassembled WGS sequence"/>
</dbReference>
<dbReference type="Pfam" id="PF03152">
    <property type="entry name" value="UFD1_N1"/>
    <property type="match status" value="1"/>
</dbReference>
<sequence length="288" mass="31704">MDFEEYLRLQSQTFVQYYRCLPLSLLKKENADEDGNRVIMPLSALDRLARLINIQYPMLFQIKNPSTERVTHCGVLEFVADEGFIHMPCWLMAHQGVLENEIVLVRSTSLPKATFIKLQAHTKDFLHVSHPRELLEYNFGKFPCVTAGETIAVTEGERRYYLDVLEAQPADAVCSLDTVCAVDFAPPLDYVEPPRVVASQQGSDEPPQPSRFTGVAARMDGKPVEQPPTPSPAAAVNAVAPGVPKRKVRFGAPSAAGSGVSKGKAEGRPGGGKEQEKRFTGTQYSLNS</sequence>
<evidence type="ECO:0000313" key="6">
    <source>
        <dbReference type="EMBL" id="CAD6232674.1"/>
    </source>
</evidence>
<dbReference type="GO" id="GO:0031593">
    <property type="term" value="F:polyubiquitin modification-dependent protein binding"/>
    <property type="evidence" value="ECO:0007669"/>
    <property type="project" value="TreeGrafter"/>
</dbReference>
<organism evidence="6 7">
    <name type="scientific">Miscanthus lutarioriparius</name>
    <dbReference type="NCBI Taxonomy" id="422564"/>
    <lineage>
        <taxon>Eukaryota</taxon>
        <taxon>Viridiplantae</taxon>
        <taxon>Streptophyta</taxon>
        <taxon>Embryophyta</taxon>
        <taxon>Tracheophyta</taxon>
        <taxon>Spermatophyta</taxon>
        <taxon>Magnoliopsida</taxon>
        <taxon>Liliopsida</taxon>
        <taxon>Poales</taxon>
        <taxon>Poaceae</taxon>
        <taxon>PACMAD clade</taxon>
        <taxon>Panicoideae</taxon>
        <taxon>Andropogonodae</taxon>
        <taxon>Andropogoneae</taxon>
        <taxon>Saccharinae</taxon>
        <taxon>Miscanthus</taxon>
    </lineage>
</organism>
<evidence type="ECO:0000259" key="4">
    <source>
        <dbReference type="Pfam" id="PF03152"/>
    </source>
</evidence>
<dbReference type="InterPro" id="IPR004854">
    <property type="entry name" value="Ufd1-like"/>
</dbReference>
<evidence type="ECO:0000256" key="1">
    <source>
        <dbReference type="ARBA" id="ARBA00006043"/>
    </source>
</evidence>
<dbReference type="GO" id="GO:0036503">
    <property type="term" value="P:ERAD pathway"/>
    <property type="evidence" value="ECO:0007669"/>
    <property type="project" value="TreeGrafter"/>
</dbReference>
<keyword evidence="2" id="KW-0833">Ubl conjugation pathway</keyword>
<feature type="compositionally biased region" description="Basic and acidic residues" evidence="3">
    <location>
        <begin position="263"/>
        <end position="279"/>
    </location>
</feature>
<proteinExistence type="inferred from homology"/>
<feature type="domain" description="Ubiquitin fusion degradation protein UFD1 N-terminal subdomain 2" evidence="5">
    <location>
        <begin position="112"/>
        <end position="187"/>
    </location>
</feature>
<dbReference type="OrthoDB" id="422728at2759"/>
<dbReference type="GO" id="GO:0006511">
    <property type="term" value="P:ubiquitin-dependent protein catabolic process"/>
    <property type="evidence" value="ECO:0007669"/>
    <property type="project" value="InterPro"/>
</dbReference>
<dbReference type="PANTHER" id="PTHR12555">
    <property type="entry name" value="UBIQUITIN FUSION DEGRADATON PROTEIN 1"/>
    <property type="match status" value="1"/>
</dbReference>
<dbReference type="InterPro" id="IPR055418">
    <property type="entry name" value="UFD1_N2"/>
</dbReference>
<evidence type="ECO:0000256" key="2">
    <source>
        <dbReference type="ARBA" id="ARBA00022786"/>
    </source>
</evidence>
<dbReference type="InterPro" id="IPR055417">
    <property type="entry name" value="UFD1_N1"/>
</dbReference>
<feature type="domain" description="Ubiquitin fusion degradation protein UFD1 N-terminal subdomain 1" evidence="4">
    <location>
        <begin position="14"/>
        <end position="111"/>
    </location>
</feature>
<evidence type="ECO:0000256" key="3">
    <source>
        <dbReference type="SAM" id="MobiDB-lite"/>
    </source>
</evidence>